<dbReference type="RefSeq" id="WP_168719175.1">
    <property type="nucleotide sequence ID" value="NZ_CP042909.1"/>
</dbReference>
<evidence type="ECO:0000256" key="1">
    <source>
        <dbReference type="ARBA" id="ARBA00004141"/>
    </source>
</evidence>
<gene>
    <name evidence="11" type="ORF">FVE67_02925</name>
</gene>
<dbReference type="InterPro" id="IPR036837">
    <property type="entry name" value="Cation_efflux_CTD_sf"/>
</dbReference>
<feature type="domain" description="Cation efflux protein cytoplasmic" evidence="10">
    <location>
        <begin position="208"/>
        <end position="284"/>
    </location>
</feature>
<dbReference type="Gene3D" id="3.30.70.1350">
    <property type="entry name" value="Cation efflux protein, cytoplasmic domain"/>
    <property type="match status" value="1"/>
</dbReference>
<dbReference type="Proteomes" id="UP000501253">
    <property type="component" value="Chromosome"/>
</dbReference>
<keyword evidence="3" id="KW-0813">Transport</keyword>
<dbReference type="AlphaFoldDB" id="A0A6H1WRQ1"/>
<accession>A0A6H1WRQ1</accession>
<dbReference type="SUPFAM" id="SSF160240">
    <property type="entry name" value="Cation efflux protein cytoplasmic domain-like"/>
    <property type="match status" value="1"/>
</dbReference>
<feature type="domain" description="Cation efflux protein transmembrane" evidence="9">
    <location>
        <begin position="9"/>
        <end position="202"/>
    </location>
</feature>
<feature type="region of interest" description="Disordered" evidence="7">
    <location>
        <begin position="281"/>
        <end position="312"/>
    </location>
</feature>
<keyword evidence="6 8" id="KW-0472">Membrane</keyword>
<dbReference type="InterPro" id="IPR050291">
    <property type="entry name" value="CDF_Transporter"/>
</dbReference>
<evidence type="ECO:0000259" key="10">
    <source>
        <dbReference type="Pfam" id="PF16916"/>
    </source>
</evidence>
<keyword evidence="5 8" id="KW-1133">Transmembrane helix</keyword>
<evidence type="ECO:0000259" key="9">
    <source>
        <dbReference type="Pfam" id="PF01545"/>
    </source>
</evidence>
<dbReference type="SUPFAM" id="SSF161111">
    <property type="entry name" value="Cation efflux protein transmembrane domain-like"/>
    <property type="match status" value="1"/>
</dbReference>
<name>A0A6H1WRQ1_9BACT</name>
<evidence type="ECO:0000256" key="5">
    <source>
        <dbReference type="ARBA" id="ARBA00022989"/>
    </source>
</evidence>
<evidence type="ECO:0000313" key="12">
    <source>
        <dbReference type="Proteomes" id="UP000501253"/>
    </source>
</evidence>
<keyword evidence="4 8" id="KW-0812">Transmembrane</keyword>
<keyword evidence="12" id="KW-1185">Reference proteome</keyword>
<dbReference type="Pfam" id="PF16916">
    <property type="entry name" value="ZT_dimer"/>
    <property type="match status" value="1"/>
</dbReference>
<comment type="subcellular location">
    <subcellularLocation>
        <location evidence="1">Membrane</location>
        <topology evidence="1">Multi-pass membrane protein</topology>
    </subcellularLocation>
</comment>
<dbReference type="NCBIfam" id="TIGR01297">
    <property type="entry name" value="CDF"/>
    <property type="match status" value="1"/>
</dbReference>
<evidence type="ECO:0000256" key="3">
    <source>
        <dbReference type="ARBA" id="ARBA00022448"/>
    </source>
</evidence>
<dbReference type="KEGG" id="tmai:FVE67_02925"/>
<proteinExistence type="inferred from homology"/>
<dbReference type="GO" id="GO:0008324">
    <property type="term" value="F:monoatomic cation transmembrane transporter activity"/>
    <property type="evidence" value="ECO:0007669"/>
    <property type="project" value="InterPro"/>
</dbReference>
<dbReference type="InterPro" id="IPR058533">
    <property type="entry name" value="Cation_efflux_TM"/>
</dbReference>
<dbReference type="Pfam" id="PF01545">
    <property type="entry name" value="Cation_efflux"/>
    <property type="match status" value="1"/>
</dbReference>
<dbReference type="PANTHER" id="PTHR43840">
    <property type="entry name" value="MITOCHONDRIAL METAL TRANSPORTER 1-RELATED"/>
    <property type="match status" value="1"/>
</dbReference>
<evidence type="ECO:0000256" key="6">
    <source>
        <dbReference type="ARBA" id="ARBA00023136"/>
    </source>
</evidence>
<dbReference type="FunFam" id="1.20.1510.10:FF:000006">
    <property type="entry name" value="Divalent cation efflux transporter"/>
    <property type="match status" value="1"/>
</dbReference>
<evidence type="ECO:0000256" key="4">
    <source>
        <dbReference type="ARBA" id="ARBA00022692"/>
    </source>
</evidence>
<dbReference type="Gene3D" id="1.20.1510.10">
    <property type="entry name" value="Cation efflux protein transmembrane domain"/>
    <property type="match status" value="1"/>
</dbReference>
<feature type="transmembrane region" description="Helical" evidence="8">
    <location>
        <begin position="7"/>
        <end position="28"/>
    </location>
</feature>
<comment type="similarity">
    <text evidence="2">Belongs to the cation diffusion facilitator (CDF) transporter (TC 2.A.4) family.</text>
</comment>
<evidence type="ECO:0000256" key="2">
    <source>
        <dbReference type="ARBA" id="ARBA00008114"/>
    </source>
</evidence>
<dbReference type="InterPro" id="IPR027470">
    <property type="entry name" value="Cation_efflux_CTD"/>
</dbReference>
<dbReference type="GO" id="GO:0016020">
    <property type="term" value="C:membrane"/>
    <property type="evidence" value="ECO:0007669"/>
    <property type="project" value="UniProtKB-SubCell"/>
</dbReference>
<dbReference type="InterPro" id="IPR002524">
    <property type="entry name" value="Cation_efflux"/>
</dbReference>
<feature type="transmembrane region" description="Helical" evidence="8">
    <location>
        <begin position="76"/>
        <end position="96"/>
    </location>
</feature>
<reference evidence="11 12" key="1">
    <citation type="submission" date="2019-08" db="EMBL/GenBank/DDBJ databases">
        <title>Complete genome sequence of Thermosulfurimonas marina SU872T, an anaerobic thermophilic chemolithoautotrophic bacterium isolated from a shallow marine hydrothermal vent.</title>
        <authorList>
            <person name="Allioux M."/>
            <person name="Jebbar M."/>
            <person name="Slobodkina G."/>
            <person name="Slobodkin A."/>
            <person name="Moalic Y."/>
            <person name="Frolova A."/>
            <person name="Shao Z."/>
            <person name="Alain K."/>
        </authorList>
    </citation>
    <scope>NUCLEOTIDE SEQUENCE [LARGE SCALE GENOMIC DNA]</scope>
    <source>
        <strain evidence="11 12">SU872</strain>
    </source>
</reference>
<sequence>MISLYRITILGAGVNLALALLKILAGWWGHSQAVLADGVHSLSDLATDLLTLLGLKYGAAPPDEDHPYGHRRIETLLAVTVGVLLGATGLGLAFRALTSLHSRPPETLPLWVLLPPALSLLLKEGLFRLTLRIGKELGSPVVIANAHHHRSDALSSLPALVGAGGAALHPGLHFLDPLGSLLVSGFILRCAWRIVQPGVTELCDGIDVEEAQRIREEVLKVKGVKDAHRVRARKHAGRTLVDLHIQVDPHLSVREGHRISERVKRFLMARHRRIMDVVVHLEPYEKGPNPEASPSPGPREDEDGDERPSARP</sequence>
<dbReference type="InterPro" id="IPR027469">
    <property type="entry name" value="Cation_efflux_TMD_sf"/>
</dbReference>
<dbReference type="PANTHER" id="PTHR43840:SF15">
    <property type="entry name" value="MITOCHONDRIAL METAL TRANSPORTER 1-RELATED"/>
    <property type="match status" value="1"/>
</dbReference>
<evidence type="ECO:0000313" key="11">
    <source>
        <dbReference type="EMBL" id="QJA05816.1"/>
    </source>
</evidence>
<dbReference type="EMBL" id="CP042909">
    <property type="protein sequence ID" value="QJA05816.1"/>
    <property type="molecule type" value="Genomic_DNA"/>
</dbReference>
<organism evidence="11 12">
    <name type="scientific">Thermosulfurimonas marina</name>
    <dbReference type="NCBI Taxonomy" id="2047767"/>
    <lineage>
        <taxon>Bacteria</taxon>
        <taxon>Pseudomonadati</taxon>
        <taxon>Thermodesulfobacteriota</taxon>
        <taxon>Thermodesulfobacteria</taxon>
        <taxon>Thermodesulfobacteriales</taxon>
        <taxon>Thermodesulfobacteriaceae</taxon>
        <taxon>Thermosulfurimonas</taxon>
    </lineage>
</organism>
<protein>
    <submittedName>
        <fullName evidence="11">Cation transporter</fullName>
    </submittedName>
</protein>
<evidence type="ECO:0000256" key="8">
    <source>
        <dbReference type="SAM" id="Phobius"/>
    </source>
</evidence>
<evidence type="ECO:0000256" key="7">
    <source>
        <dbReference type="SAM" id="MobiDB-lite"/>
    </source>
</evidence>